<organism evidence="8 9">
    <name type="scientific">Breoghania corrubedonensis</name>
    <dbReference type="NCBI Taxonomy" id="665038"/>
    <lineage>
        <taxon>Bacteria</taxon>
        <taxon>Pseudomonadati</taxon>
        <taxon>Pseudomonadota</taxon>
        <taxon>Alphaproteobacteria</taxon>
        <taxon>Hyphomicrobiales</taxon>
        <taxon>Stappiaceae</taxon>
        <taxon>Breoghania</taxon>
    </lineage>
</organism>
<evidence type="ECO:0000256" key="1">
    <source>
        <dbReference type="ARBA" id="ARBA00022630"/>
    </source>
</evidence>
<dbReference type="Proteomes" id="UP000244081">
    <property type="component" value="Unassembled WGS sequence"/>
</dbReference>
<sequence>MSSKRIHFGVMLQGAGVNMNAWRHPSVPPNASINFDFYVERARKAEAAGLDFVFIADGLYIHEKSFPHFLNRFEPVAILSALAAMTSRIGLVGTMSTSYSDPYTLARQFGSIDMISGGRAAWNAVTSPLEGSGRNYSRAHPDHALRYKIADEYLEVVTKLWDSWDDDAFIRDVKSGRFMDPSKMHRLDHHGPFFDVEGPLNIARSPQGQPLIFQAGASDAGIELAAKYADCVFTNGGTLEKAQTFYRKVKDAARAHGRNPDHIKIFPGTGPVIGATEEAAQERLREYGKLLTIEDALNYLSHFFQQHDFSVYPLDEPFPDLGDLGKDGFRSTSEEISRIARERGLTLREVAVETATLRAHIGTSETFTGSAERIAGEMIRWIDEGAADGFMLGFPVLGCGLDDFVDLVLPILAERGYHDMQTQGTTLRDHFGLPYRESVYAHPADAAAEEQVPAMAGR</sequence>
<keyword evidence="9" id="KW-1185">Reference proteome</keyword>
<dbReference type="InterPro" id="IPR051260">
    <property type="entry name" value="Diverse_substr_monoxygenases"/>
</dbReference>
<feature type="binding site" evidence="6">
    <location>
        <position position="143"/>
    </location>
    <ligand>
        <name>FMN</name>
        <dbReference type="ChEBI" id="CHEBI:58210"/>
    </ligand>
</feature>
<dbReference type="AlphaFoldDB" id="A0A2T5VA59"/>
<feature type="binding site" evidence="6">
    <location>
        <position position="94"/>
    </location>
    <ligand>
        <name>FMN</name>
        <dbReference type="ChEBI" id="CHEBI:58210"/>
    </ligand>
</feature>
<dbReference type="EMBL" id="QAYG01000004">
    <property type="protein sequence ID" value="PTW60636.1"/>
    <property type="molecule type" value="Genomic_DNA"/>
</dbReference>
<dbReference type="Gene3D" id="3.20.20.30">
    <property type="entry name" value="Luciferase-like domain"/>
    <property type="match status" value="1"/>
</dbReference>
<dbReference type="CDD" id="cd01095">
    <property type="entry name" value="Nitrilotriacetate_monoxgenase"/>
    <property type="match status" value="1"/>
</dbReference>
<reference evidence="8 9" key="1">
    <citation type="submission" date="2018-04" db="EMBL/GenBank/DDBJ databases">
        <title>Genomic Encyclopedia of Archaeal and Bacterial Type Strains, Phase II (KMG-II): from individual species to whole genera.</title>
        <authorList>
            <person name="Goeker M."/>
        </authorList>
    </citation>
    <scope>NUCLEOTIDE SEQUENCE [LARGE SCALE GENOMIC DNA]</scope>
    <source>
        <strain evidence="8 9">DSM 23382</strain>
    </source>
</reference>
<dbReference type="RefSeq" id="WP_107990227.1">
    <property type="nucleotide sequence ID" value="NZ_QAYG01000004.1"/>
</dbReference>
<evidence type="ECO:0000313" key="8">
    <source>
        <dbReference type="EMBL" id="PTW60636.1"/>
    </source>
</evidence>
<dbReference type="GO" id="GO:0004497">
    <property type="term" value="F:monooxygenase activity"/>
    <property type="evidence" value="ECO:0007669"/>
    <property type="project" value="UniProtKB-KW"/>
</dbReference>
<keyword evidence="4 8" id="KW-0503">Monooxygenase</keyword>
<dbReference type="InterPro" id="IPR036661">
    <property type="entry name" value="Luciferase-like_sf"/>
</dbReference>
<evidence type="ECO:0000259" key="7">
    <source>
        <dbReference type="Pfam" id="PF00296"/>
    </source>
</evidence>
<evidence type="ECO:0000256" key="4">
    <source>
        <dbReference type="ARBA" id="ARBA00023033"/>
    </source>
</evidence>
<keyword evidence="2 6" id="KW-0288">FMN</keyword>
<dbReference type="PIRSF" id="PIRSF000337">
    <property type="entry name" value="NTA_MOA"/>
    <property type="match status" value="1"/>
</dbReference>
<dbReference type="Pfam" id="PF00296">
    <property type="entry name" value="Bac_luciferase"/>
    <property type="match status" value="1"/>
</dbReference>
<evidence type="ECO:0000256" key="5">
    <source>
        <dbReference type="ARBA" id="ARBA00033748"/>
    </source>
</evidence>
<evidence type="ECO:0000256" key="3">
    <source>
        <dbReference type="ARBA" id="ARBA00023002"/>
    </source>
</evidence>
<protein>
    <submittedName>
        <fullName evidence="8">FMN-dependent oxidoreductase (Nitrilotriacetate monooxygenase family)</fullName>
    </submittedName>
</protein>
<proteinExistence type="inferred from homology"/>
<evidence type="ECO:0000313" key="9">
    <source>
        <dbReference type="Proteomes" id="UP000244081"/>
    </source>
</evidence>
<feature type="binding site" evidence="6">
    <location>
        <position position="57"/>
    </location>
    <ligand>
        <name>FMN</name>
        <dbReference type="ChEBI" id="CHEBI:58210"/>
    </ligand>
</feature>
<gene>
    <name evidence="8" type="ORF">C8N35_104262</name>
</gene>
<evidence type="ECO:0000256" key="2">
    <source>
        <dbReference type="ARBA" id="ARBA00022643"/>
    </source>
</evidence>
<dbReference type="GO" id="GO:0016705">
    <property type="term" value="F:oxidoreductase activity, acting on paired donors, with incorporation or reduction of molecular oxygen"/>
    <property type="evidence" value="ECO:0007669"/>
    <property type="project" value="InterPro"/>
</dbReference>
<name>A0A2T5VA59_9HYPH</name>
<dbReference type="InterPro" id="IPR011251">
    <property type="entry name" value="Luciferase-like_dom"/>
</dbReference>
<dbReference type="InterPro" id="IPR016215">
    <property type="entry name" value="NTA_MOA"/>
</dbReference>
<accession>A0A2T5VA59</accession>
<comment type="similarity">
    <text evidence="5">Belongs to the NtaA/SnaA/DszA monooxygenase family.</text>
</comment>
<dbReference type="SUPFAM" id="SSF51679">
    <property type="entry name" value="Bacterial luciferase-like"/>
    <property type="match status" value="1"/>
</dbReference>
<feature type="binding site" evidence="6">
    <location>
        <position position="147"/>
    </location>
    <ligand>
        <name>FMN</name>
        <dbReference type="ChEBI" id="CHEBI:58210"/>
    </ligand>
</feature>
<feature type="domain" description="Luciferase-like" evidence="7">
    <location>
        <begin position="29"/>
        <end position="291"/>
    </location>
</feature>
<keyword evidence="3" id="KW-0560">Oxidoreductase</keyword>
<keyword evidence="1 6" id="KW-0285">Flavoprotein</keyword>
<feature type="binding site" evidence="6">
    <location>
        <position position="218"/>
    </location>
    <ligand>
        <name>FMN</name>
        <dbReference type="ChEBI" id="CHEBI:58210"/>
    </ligand>
</feature>
<dbReference type="OrthoDB" id="9779442at2"/>
<dbReference type="PANTHER" id="PTHR30011">
    <property type="entry name" value="ALKANESULFONATE MONOOXYGENASE-RELATED"/>
    <property type="match status" value="1"/>
</dbReference>
<comment type="caution">
    <text evidence="8">The sequence shown here is derived from an EMBL/GenBank/DDBJ whole genome shotgun (WGS) entry which is preliminary data.</text>
</comment>
<evidence type="ECO:0000256" key="6">
    <source>
        <dbReference type="PIRSR" id="PIRSR000337-1"/>
    </source>
</evidence>
<dbReference type="PANTHER" id="PTHR30011:SF16">
    <property type="entry name" value="C2H2 FINGER DOMAIN TRANSCRIPTION FACTOR (EUROFUNG)-RELATED"/>
    <property type="match status" value="1"/>
</dbReference>
<dbReference type="NCBIfam" id="TIGR03860">
    <property type="entry name" value="FMN_nitrolo"/>
    <property type="match status" value="1"/>
</dbReference>